<accession>A0ABX0TPN7</accession>
<dbReference type="InterPro" id="IPR033900">
    <property type="entry name" value="Gram_neg_porin_domain"/>
</dbReference>
<dbReference type="EMBL" id="JAAOZC010000002">
    <property type="protein sequence ID" value="NIJ07386.1"/>
    <property type="molecule type" value="Genomic_DNA"/>
</dbReference>
<name>A0ABX0TPN7_9SPHN</name>
<comment type="caution">
    <text evidence="3">The sequence shown here is derived from an EMBL/GenBank/DDBJ whole genome shotgun (WGS) entry which is preliminary data.</text>
</comment>
<dbReference type="SUPFAM" id="SSF56935">
    <property type="entry name" value="Porins"/>
    <property type="match status" value="1"/>
</dbReference>
<dbReference type="Gene3D" id="2.40.160.20">
    <property type="match status" value="1"/>
</dbReference>
<evidence type="ECO:0000313" key="4">
    <source>
        <dbReference type="Proteomes" id="UP000727456"/>
    </source>
</evidence>
<feature type="chain" id="PRO_5046875672" description="Porin domain-containing protein" evidence="1">
    <location>
        <begin position="28"/>
        <end position="237"/>
    </location>
</feature>
<organism evidence="3 4">
    <name type="scientific">Sphingomonas vulcanisoli</name>
    <dbReference type="NCBI Taxonomy" id="1658060"/>
    <lineage>
        <taxon>Bacteria</taxon>
        <taxon>Pseudomonadati</taxon>
        <taxon>Pseudomonadota</taxon>
        <taxon>Alphaproteobacteria</taxon>
        <taxon>Sphingomonadales</taxon>
        <taxon>Sphingomonadaceae</taxon>
        <taxon>Sphingomonas</taxon>
    </lineage>
</organism>
<dbReference type="RefSeq" id="WP_167072254.1">
    <property type="nucleotide sequence ID" value="NZ_JAAOZC010000002.1"/>
</dbReference>
<evidence type="ECO:0000256" key="1">
    <source>
        <dbReference type="SAM" id="SignalP"/>
    </source>
</evidence>
<proteinExistence type="predicted"/>
<reference evidence="3 4" key="1">
    <citation type="submission" date="2020-03" db="EMBL/GenBank/DDBJ databases">
        <title>Genomic Encyclopedia of Type Strains, Phase III (KMG-III): the genomes of soil and plant-associated and newly described type strains.</title>
        <authorList>
            <person name="Whitman W."/>
        </authorList>
    </citation>
    <scope>NUCLEOTIDE SEQUENCE [LARGE SCALE GENOMIC DNA]</scope>
    <source>
        <strain evidence="3 4">CECT 8804</strain>
    </source>
</reference>
<evidence type="ECO:0000259" key="2">
    <source>
        <dbReference type="Pfam" id="PF13609"/>
    </source>
</evidence>
<dbReference type="Pfam" id="PF13609">
    <property type="entry name" value="Porin_4"/>
    <property type="match status" value="1"/>
</dbReference>
<evidence type="ECO:0000313" key="3">
    <source>
        <dbReference type="EMBL" id="NIJ07386.1"/>
    </source>
</evidence>
<keyword evidence="4" id="KW-1185">Reference proteome</keyword>
<dbReference type="Proteomes" id="UP000727456">
    <property type="component" value="Unassembled WGS sequence"/>
</dbReference>
<protein>
    <recommendedName>
        <fullName evidence="2">Porin domain-containing protein</fullName>
    </recommendedName>
</protein>
<keyword evidence="1" id="KW-0732">Signal</keyword>
<feature type="signal peptide" evidence="1">
    <location>
        <begin position="1"/>
        <end position="27"/>
    </location>
</feature>
<feature type="domain" description="Porin" evidence="2">
    <location>
        <begin position="98"/>
        <end position="213"/>
    </location>
</feature>
<sequence length="237" mass="24636">MTGVLRGYCSVGAFALAAALCLTPAAADAKRKPAPRAPAPMLSFGAFTPAAADPRLAAAFARNGLGTANFQGGAFRFTPSISGGKRRAITVAVRARAVGRTDAGKALQISPEIAPSAYSLGVSVGWKRFAVSGDVAKLTGGLAQNGHEAADIGLSFEGKRWATKLDVAADRDNPEGAPQLGIDQSWSVGLGGTYALTHSIDLSGGVRYKTQRDQFQITEATNKRDSQSVYLGTTFKF</sequence>
<gene>
    <name evidence="3" type="ORF">FHS31_000982</name>
</gene>